<evidence type="ECO:0000256" key="3">
    <source>
        <dbReference type="ARBA" id="ARBA00022448"/>
    </source>
</evidence>
<comment type="subcellular location">
    <subcellularLocation>
        <location evidence="1 12">Mitochondrion membrane</location>
        <topology evidence="1 12">Single-pass membrane protein</topology>
    </subcellularLocation>
</comment>
<evidence type="ECO:0000256" key="10">
    <source>
        <dbReference type="ARBA" id="ARBA00023136"/>
    </source>
</evidence>
<evidence type="ECO:0000313" key="14">
    <source>
        <dbReference type="EMBL" id="AFC88394.1"/>
    </source>
</evidence>
<dbReference type="RefSeq" id="YP_009001937.1">
    <property type="nucleotide sequence ID" value="NC_023446.1"/>
</dbReference>
<sequence length="54" mass="6283">MPQLNPGPWMLIGLSSWLIFLLLIPPLVILFKPVNSPTKKQTLNPLDPWHWPWP</sequence>
<keyword evidence="5 12" id="KW-0812">Transmembrane</keyword>
<evidence type="ECO:0000256" key="2">
    <source>
        <dbReference type="ARBA" id="ARBA00008892"/>
    </source>
</evidence>
<keyword evidence="11" id="KW-0066">ATP synthesis</keyword>
<keyword evidence="6 12" id="KW-0375">Hydrogen ion transport</keyword>
<accession>W5QKH3</accession>
<reference evidence="14" key="1">
    <citation type="submission" date="2012-02" db="EMBL/GenBank/DDBJ databases">
        <authorList>
            <person name="Kong X."/>
            <person name="Wang S."/>
        </authorList>
    </citation>
    <scope>NUCLEOTIDE SEQUENCE</scope>
</reference>
<evidence type="ECO:0000256" key="5">
    <source>
        <dbReference type="ARBA" id="ARBA00022692"/>
    </source>
</evidence>
<gene>
    <name evidence="14" type="primary">ATP8</name>
</gene>
<dbReference type="GO" id="GO:0015986">
    <property type="term" value="P:proton motive force-driven ATP synthesis"/>
    <property type="evidence" value="ECO:0007669"/>
    <property type="project" value="InterPro"/>
</dbReference>
<evidence type="ECO:0000256" key="4">
    <source>
        <dbReference type="ARBA" id="ARBA00022547"/>
    </source>
</evidence>
<dbReference type="GO" id="GO:0045259">
    <property type="term" value="C:proton-transporting ATP synthase complex"/>
    <property type="evidence" value="ECO:0007669"/>
    <property type="project" value="UniProtKB-KW"/>
</dbReference>
<feature type="transmembrane region" description="Helical" evidence="13">
    <location>
        <begin position="12"/>
        <end position="31"/>
    </location>
</feature>
<protein>
    <recommendedName>
        <fullName evidence="12">ATP synthase complex subunit 8</fullName>
    </recommendedName>
</protein>
<evidence type="ECO:0000256" key="7">
    <source>
        <dbReference type="ARBA" id="ARBA00022989"/>
    </source>
</evidence>
<evidence type="ECO:0000256" key="1">
    <source>
        <dbReference type="ARBA" id="ARBA00004304"/>
    </source>
</evidence>
<evidence type="ECO:0000256" key="12">
    <source>
        <dbReference type="RuleBase" id="RU003661"/>
    </source>
</evidence>
<proteinExistence type="inferred from homology"/>
<comment type="similarity">
    <text evidence="2 12">Belongs to the ATPase protein 8 family.</text>
</comment>
<dbReference type="GeneID" id="18267082"/>
<dbReference type="AlphaFoldDB" id="W5QKH3"/>
<dbReference type="Pfam" id="PF00895">
    <property type="entry name" value="ATP-synt_8"/>
    <property type="match status" value="1"/>
</dbReference>
<evidence type="ECO:0000256" key="8">
    <source>
        <dbReference type="ARBA" id="ARBA00023065"/>
    </source>
</evidence>
<evidence type="ECO:0000256" key="6">
    <source>
        <dbReference type="ARBA" id="ARBA00022781"/>
    </source>
</evidence>
<keyword evidence="3 12" id="KW-0813">Transport</keyword>
<organism evidence="14">
    <name type="scientific">Cynoglossus itinus</name>
    <dbReference type="NCBI Taxonomy" id="626211"/>
    <lineage>
        <taxon>Eukaryota</taxon>
        <taxon>Metazoa</taxon>
        <taxon>Chordata</taxon>
        <taxon>Craniata</taxon>
        <taxon>Vertebrata</taxon>
        <taxon>Euteleostomi</taxon>
        <taxon>Actinopterygii</taxon>
        <taxon>Neopterygii</taxon>
        <taxon>Teleostei</taxon>
        <taxon>Neoteleostei</taxon>
        <taxon>Acanthomorphata</taxon>
        <taxon>Carangaria</taxon>
        <taxon>Pleuronectiformes</taxon>
        <taxon>Pleuronectoidei</taxon>
        <taxon>Cynoglossidae</taxon>
        <taxon>Cynoglossinae</taxon>
        <taxon>Cynoglossus</taxon>
    </lineage>
</organism>
<keyword evidence="10 13" id="KW-0472">Membrane</keyword>
<geneLocation type="mitochondrion" evidence="14"/>
<keyword evidence="8 12" id="KW-0406">Ion transport</keyword>
<keyword evidence="9 12" id="KW-0496">Mitochondrion</keyword>
<name>W5QKH3_9PLEU</name>
<dbReference type="CTD" id="4509"/>
<keyword evidence="4 12" id="KW-0138">CF(0)</keyword>
<keyword evidence="7 13" id="KW-1133">Transmembrane helix</keyword>
<dbReference type="InterPro" id="IPR001421">
    <property type="entry name" value="ATP8_metazoa"/>
</dbReference>
<dbReference type="GO" id="GO:0031966">
    <property type="term" value="C:mitochondrial membrane"/>
    <property type="evidence" value="ECO:0007669"/>
    <property type="project" value="UniProtKB-SubCell"/>
</dbReference>
<dbReference type="EMBL" id="JQ639062">
    <property type="protein sequence ID" value="AFC88394.1"/>
    <property type="molecule type" value="Genomic_DNA"/>
</dbReference>
<evidence type="ECO:0000256" key="13">
    <source>
        <dbReference type="SAM" id="Phobius"/>
    </source>
</evidence>
<dbReference type="GO" id="GO:0015078">
    <property type="term" value="F:proton transmembrane transporter activity"/>
    <property type="evidence" value="ECO:0007669"/>
    <property type="project" value="InterPro"/>
</dbReference>
<evidence type="ECO:0000256" key="11">
    <source>
        <dbReference type="ARBA" id="ARBA00023310"/>
    </source>
</evidence>
<evidence type="ECO:0000256" key="9">
    <source>
        <dbReference type="ARBA" id="ARBA00023128"/>
    </source>
</evidence>